<dbReference type="EMBL" id="DQZR01000168">
    <property type="protein sequence ID" value="HDM36382.1"/>
    <property type="molecule type" value="Genomic_DNA"/>
</dbReference>
<name>A0A1F2P4P8_9EURY</name>
<comment type="caution">
    <text evidence="3">The sequence shown here is derived from an EMBL/GenBank/DDBJ whole genome shotgun (WGS) entry which is preliminary data.</text>
</comment>
<reference evidence="1" key="2">
    <citation type="journal article" date="2020" name="mSystems">
        <title>Genome- and Community-Level Interaction Insights into Carbon Utilization and Element Cycling Functions of Hydrothermarchaeota in Hydrothermal Sediment.</title>
        <authorList>
            <person name="Zhou Z."/>
            <person name="Liu Y."/>
            <person name="Xu W."/>
            <person name="Pan J."/>
            <person name="Luo Z.H."/>
            <person name="Li M."/>
        </authorList>
    </citation>
    <scope>NUCLEOTIDE SEQUENCE [LARGE SCALE GENOMIC DNA]</scope>
    <source>
        <strain evidence="1">HyVt-185</strain>
        <strain evidence="2">HyVt-386</strain>
    </source>
</reference>
<dbReference type="Proteomes" id="UP000885863">
    <property type="component" value="Unassembled WGS sequence"/>
</dbReference>
<dbReference type="EMBL" id="DRIE01000082">
    <property type="protein sequence ID" value="HEC57193.1"/>
    <property type="molecule type" value="Genomic_DNA"/>
</dbReference>
<keyword evidence="4" id="KW-1185">Reference proteome</keyword>
<dbReference type="AlphaFoldDB" id="A0A1F2P4P8"/>
<gene>
    <name evidence="1" type="ORF">ENG09_03900</name>
    <name evidence="2" type="ORF">ENI32_04850</name>
    <name evidence="3" type="ORF">SBU_000690</name>
</gene>
<evidence type="ECO:0000313" key="3">
    <source>
        <dbReference type="EMBL" id="OFV66148.1"/>
    </source>
</evidence>
<dbReference type="Proteomes" id="UP000185779">
    <property type="component" value="Unassembled WGS sequence"/>
</dbReference>
<reference evidence="3 4" key="1">
    <citation type="submission" date="2016-05" db="EMBL/GenBank/DDBJ databases">
        <title>Microbial consortia oxidize butane by reversing methanogenesis.</title>
        <authorList>
            <person name="Laso-Perez R."/>
            <person name="Richter M."/>
            <person name="Wegener G."/>
            <person name="Musat F."/>
        </authorList>
    </citation>
    <scope>NUCLEOTIDE SEQUENCE [LARGE SCALE GENOMIC DNA]</scope>
    <source>
        <strain evidence="3">BOX1</strain>
    </source>
</reference>
<evidence type="ECO:0000313" key="1">
    <source>
        <dbReference type="EMBL" id="HDM36382.1"/>
    </source>
</evidence>
<dbReference type="STRING" id="1839936.SBU_000690"/>
<sequence>MGLSARETLERHAKAAIEGDMDTVLKDLTPEIAENIGPVAEALAKIKPTSFEIMEEVKEGDRYIFKYRYIGSEGDLKLKTTWELQGDQWKVVAAEPL</sequence>
<protein>
    <recommendedName>
        <fullName evidence="5">DUF4440 domain-containing protein</fullName>
    </recommendedName>
</protein>
<proteinExistence type="predicted"/>
<evidence type="ECO:0000313" key="4">
    <source>
        <dbReference type="Proteomes" id="UP000185779"/>
    </source>
</evidence>
<evidence type="ECO:0008006" key="5">
    <source>
        <dbReference type="Google" id="ProtNLM"/>
    </source>
</evidence>
<dbReference type="Proteomes" id="UP000885936">
    <property type="component" value="Unassembled WGS sequence"/>
</dbReference>
<organism evidence="3 4">
    <name type="scientific">Candidatus Syntropharchaeum butanivorans</name>
    <dbReference type="NCBI Taxonomy" id="1839936"/>
    <lineage>
        <taxon>Archaea</taxon>
        <taxon>Methanobacteriati</taxon>
        <taxon>Methanobacteriota</taxon>
        <taxon>Stenosarchaea group</taxon>
        <taxon>Methanomicrobia</taxon>
        <taxon>Methanosarcinales</taxon>
        <taxon>ANME-2 cluster</taxon>
        <taxon>Candidatus Syntropharchaeum</taxon>
    </lineage>
</organism>
<accession>A0A1F2P4P8</accession>
<evidence type="ECO:0000313" key="2">
    <source>
        <dbReference type="EMBL" id="HEC57193.1"/>
    </source>
</evidence>
<dbReference type="EMBL" id="LYOR01000003">
    <property type="protein sequence ID" value="OFV66148.1"/>
    <property type="molecule type" value="Genomic_DNA"/>
</dbReference>